<dbReference type="PROSITE" id="PS50893">
    <property type="entry name" value="ABC_TRANSPORTER_2"/>
    <property type="match status" value="2"/>
</dbReference>
<dbReference type="Pfam" id="PF00005">
    <property type="entry name" value="ABC_tran"/>
    <property type="match status" value="2"/>
</dbReference>
<dbReference type="GO" id="GO:0005524">
    <property type="term" value="F:ATP binding"/>
    <property type="evidence" value="ECO:0007669"/>
    <property type="project" value="UniProtKB-KW"/>
</dbReference>
<keyword evidence="4" id="KW-0677">Repeat</keyword>
<organism evidence="10 11">
    <name type="scientific">Rozella allomycis (strain CSF55)</name>
    <dbReference type="NCBI Taxonomy" id="988480"/>
    <lineage>
        <taxon>Eukaryota</taxon>
        <taxon>Fungi</taxon>
        <taxon>Fungi incertae sedis</taxon>
        <taxon>Cryptomycota</taxon>
        <taxon>Cryptomycota incertae sedis</taxon>
        <taxon>Rozella</taxon>
    </lineage>
</organism>
<proteinExistence type="inferred from homology"/>
<sequence>MEELLQKLYICDTSEECYETAEKVAIEYQKSYDTSILENLAKNAKHKSGFNRESAMIGFEVLLKKVGVVVVPQVLAYVDVILELHGDKGEPVRAAARNAISELVDLLPPTVMECYLLPVLYDIMENGKWQAKVAAVKLLAEISKNEPELIANCLADIIEPISLCMHEIKTEVSDAAKESMRVIGGVVGNPDIQPLMDDLIHTMAVPSELENVIQKLEATTFVADVTRAALAILVPLLVRALSIRSSVTTRRTVIIIRNLMEMVRSANDVEVFAPMLLPWLDRMIETASFPEIRNLSQMAKDILEKKRVGAIKMDDEEIEGLVRWEIPEAEFVVPMLVKLIKQRQFNNKKWEKVLSFECLEKRLWVIEFFKKRDKDLYTEEGVDDTEDDLCNCEFSLGYGGMLLLNRTRLKLKKGRRYGLCGRNGVGKTTLMRAISEGKVEGFPVELKTVLVEHALQGENGDLALFDFVLENERIKNIKREKVENALIKVGFGKEMFNFPVKSLSGGMKMKLELAKAILLEADILLLDEPTNHLDETNVKWLEEYLLKCKITCLIVSHDSAFLDNVCSDIIHYETKKLVNYPGNLSAFVKIKPEAKAYYTLSSDEKFVFPKPAFLAGVKSQTKAILKMNNVTFKYPSRETAALVNVSCQLSLSSRVGIIGQNGAGKSTLIKLMTGELIPDSGLIEKHPNLRIGYVAQYAFHHLEQHKDDTPAAYLRWRYQGGEDREILLKASRKLTPEEEKLLEKPISINGQSRFVECIFGRQKLKKSFQYEIKWKNLEHRWNTWIPREELIENGFSKLVQAFDDYEASREGLGYRELTHEAICKHFQDVGLDPSIALHNSISGLSGGQKVKVVIAACMWNNPHLLVLDEPTNFLDRDALGGLATAIRDWGGAVVMISHNSEFIKALCPEIWNVANSKLVISGKRETEESLFEDSQNNSSEKDSNNDSVVKNVKNKKKKLTRNQLKAQAARRRERELKWLIDGGKGKLLHTDDEESDG</sequence>
<evidence type="ECO:0000313" key="10">
    <source>
        <dbReference type="EMBL" id="EPZ31205.1"/>
    </source>
</evidence>
<dbReference type="Gene3D" id="1.25.10.10">
    <property type="entry name" value="Leucine-rich Repeat Variant"/>
    <property type="match status" value="1"/>
</dbReference>
<keyword evidence="3" id="KW-0963">Cytoplasm</keyword>
<feature type="region of interest" description="Disordered" evidence="7">
    <location>
        <begin position="930"/>
        <end position="968"/>
    </location>
</feature>
<keyword evidence="11" id="KW-1185">Reference proteome</keyword>
<feature type="domain" description="Chromo" evidence="8">
    <location>
        <begin position="753"/>
        <end position="814"/>
    </location>
</feature>
<evidence type="ECO:0000256" key="5">
    <source>
        <dbReference type="ARBA" id="ARBA00022741"/>
    </source>
</evidence>
<dbReference type="InterPro" id="IPR016024">
    <property type="entry name" value="ARM-type_fold"/>
</dbReference>
<dbReference type="GO" id="GO:0016887">
    <property type="term" value="F:ATP hydrolysis activity"/>
    <property type="evidence" value="ECO:0007669"/>
    <property type="project" value="InterPro"/>
</dbReference>
<dbReference type="AlphaFoldDB" id="A0A075AN39"/>
<gene>
    <name evidence="10" type="ORF">O9G_004767</name>
</gene>
<dbReference type="SMART" id="SM00382">
    <property type="entry name" value="AAA"/>
    <property type="match status" value="2"/>
</dbReference>
<dbReference type="InterPro" id="IPR011989">
    <property type="entry name" value="ARM-like"/>
</dbReference>
<dbReference type="InterPro" id="IPR015688">
    <property type="entry name" value="eEF3_ABC2_chromodomain-like"/>
</dbReference>
<dbReference type="SUPFAM" id="SSF54160">
    <property type="entry name" value="Chromo domain-like"/>
    <property type="match status" value="1"/>
</dbReference>
<dbReference type="InterPro" id="IPR017871">
    <property type="entry name" value="ABC_transporter-like_CS"/>
</dbReference>
<evidence type="ECO:0000259" key="8">
    <source>
        <dbReference type="PROSITE" id="PS50013"/>
    </source>
</evidence>
<dbReference type="GO" id="GO:0005737">
    <property type="term" value="C:cytoplasm"/>
    <property type="evidence" value="ECO:0007669"/>
    <property type="project" value="UniProtKB-SubCell"/>
</dbReference>
<dbReference type="CDD" id="cd18626">
    <property type="entry name" value="CD_eEF3"/>
    <property type="match status" value="1"/>
</dbReference>
<dbReference type="PROSITE" id="PS00211">
    <property type="entry name" value="ABC_TRANSPORTER_1"/>
    <property type="match status" value="2"/>
</dbReference>
<dbReference type="SUPFAM" id="SSF52540">
    <property type="entry name" value="P-loop containing nucleoside triphosphate hydrolases"/>
    <property type="match status" value="2"/>
</dbReference>
<dbReference type="SUPFAM" id="SSF48371">
    <property type="entry name" value="ARM repeat"/>
    <property type="match status" value="1"/>
</dbReference>
<evidence type="ECO:0000256" key="1">
    <source>
        <dbReference type="ARBA" id="ARBA00004496"/>
    </source>
</evidence>
<dbReference type="InterPro" id="IPR016197">
    <property type="entry name" value="Chromo-like_dom_sf"/>
</dbReference>
<dbReference type="InterPro" id="IPR050611">
    <property type="entry name" value="ABCF"/>
</dbReference>
<dbReference type="InterPro" id="IPR003593">
    <property type="entry name" value="AAA+_ATPase"/>
</dbReference>
<keyword evidence="6" id="KW-0067">ATP-binding</keyword>
<feature type="domain" description="ABC transporter" evidence="9">
    <location>
        <begin position="371"/>
        <end position="600"/>
    </location>
</feature>
<comment type="subcellular location">
    <subcellularLocation>
        <location evidence="1">Cytoplasm</location>
    </subcellularLocation>
</comment>
<evidence type="ECO:0000256" key="2">
    <source>
        <dbReference type="ARBA" id="ARBA00011054"/>
    </source>
</evidence>
<keyword evidence="5" id="KW-0547">Nucleotide-binding</keyword>
<dbReference type="PANTHER" id="PTHR19211:SF14">
    <property type="entry name" value="ATP-BINDING CASSETTE SUB-FAMILY F MEMBER 1"/>
    <property type="match status" value="1"/>
</dbReference>
<dbReference type="OrthoDB" id="2110130at2759"/>
<feature type="domain" description="ABC transporter" evidence="9">
    <location>
        <begin position="625"/>
        <end position="940"/>
    </location>
</feature>
<dbReference type="CDD" id="cd03221">
    <property type="entry name" value="ABCF_EF-3"/>
    <property type="match status" value="1"/>
</dbReference>
<dbReference type="Pfam" id="PF24987">
    <property type="entry name" value="HEAT_EF3_N"/>
    <property type="match status" value="1"/>
</dbReference>
<evidence type="ECO:0000256" key="4">
    <source>
        <dbReference type="ARBA" id="ARBA00022737"/>
    </source>
</evidence>
<dbReference type="SMART" id="SM00298">
    <property type="entry name" value="CHROMO"/>
    <property type="match status" value="1"/>
</dbReference>
<dbReference type="Proteomes" id="UP000030755">
    <property type="component" value="Unassembled WGS sequence"/>
</dbReference>
<evidence type="ECO:0000259" key="9">
    <source>
        <dbReference type="PROSITE" id="PS50893"/>
    </source>
</evidence>
<dbReference type="PROSITE" id="PS50013">
    <property type="entry name" value="CHROMO_2"/>
    <property type="match status" value="1"/>
</dbReference>
<dbReference type="Pfam" id="PF24984">
    <property type="entry name" value="HEAT_EF3_GNC1"/>
    <property type="match status" value="1"/>
</dbReference>
<reference evidence="10 11" key="1">
    <citation type="journal article" date="2013" name="Curr. Biol.">
        <title>Shared signatures of parasitism and phylogenomics unite Cryptomycota and microsporidia.</title>
        <authorList>
            <person name="James T.Y."/>
            <person name="Pelin A."/>
            <person name="Bonen L."/>
            <person name="Ahrendt S."/>
            <person name="Sain D."/>
            <person name="Corradi N."/>
            <person name="Stajich J.E."/>
        </authorList>
    </citation>
    <scope>NUCLEOTIDE SEQUENCE [LARGE SCALE GENOMIC DNA]</scope>
    <source>
        <strain evidence="10 11">CSF55</strain>
    </source>
</reference>
<evidence type="ECO:0000256" key="3">
    <source>
        <dbReference type="ARBA" id="ARBA00022490"/>
    </source>
</evidence>
<dbReference type="OMA" id="EDHRKFG"/>
<dbReference type="HOGENOM" id="CLU_002848_0_1_1"/>
<dbReference type="InterPro" id="IPR003439">
    <property type="entry name" value="ABC_transporter-like_ATP-bd"/>
</dbReference>
<comment type="similarity">
    <text evidence="2">Belongs to the ABC transporter superfamily. ABCF family. EF3 subfamily.</text>
</comment>
<dbReference type="InterPro" id="IPR000953">
    <property type="entry name" value="Chromo/chromo_shadow_dom"/>
</dbReference>
<evidence type="ECO:0000256" key="7">
    <source>
        <dbReference type="SAM" id="MobiDB-lite"/>
    </source>
</evidence>
<dbReference type="Gene3D" id="3.40.50.300">
    <property type="entry name" value="P-loop containing nucleotide triphosphate hydrolases"/>
    <property type="match status" value="2"/>
</dbReference>
<dbReference type="FunFam" id="3.40.50.300:FF:000193">
    <property type="entry name" value="Probable Elongation factor 3"/>
    <property type="match status" value="1"/>
</dbReference>
<name>A0A075AN39_ROZAC</name>
<dbReference type="STRING" id="988480.A0A075AN39"/>
<dbReference type="InterPro" id="IPR023780">
    <property type="entry name" value="Chromo_domain"/>
</dbReference>
<dbReference type="FunFam" id="2.40.50.990:FF:000002">
    <property type="entry name" value="mRNA export factor elf1"/>
    <property type="match status" value="1"/>
</dbReference>
<evidence type="ECO:0000256" key="6">
    <source>
        <dbReference type="ARBA" id="ARBA00022840"/>
    </source>
</evidence>
<dbReference type="InterPro" id="IPR047038">
    <property type="entry name" value="eEF3_chromodomain-like_sf"/>
</dbReference>
<protein>
    <submittedName>
        <fullName evidence="10">mRNA export factor elf1-like protein</fullName>
    </submittedName>
</protein>
<dbReference type="PANTHER" id="PTHR19211">
    <property type="entry name" value="ATP-BINDING TRANSPORT PROTEIN-RELATED"/>
    <property type="match status" value="1"/>
</dbReference>
<dbReference type="Pfam" id="PF00385">
    <property type="entry name" value="Chromo"/>
    <property type="match status" value="1"/>
</dbReference>
<dbReference type="InterPro" id="IPR027417">
    <property type="entry name" value="P-loop_NTPase"/>
</dbReference>
<accession>A0A075AN39</accession>
<dbReference type="EMBL" id="KE561297">
    <property type="protein sequence ID" value="EPZ31205.1"/>
    <property type="molecule type" value="Genomic_DNA"/>
</dbReference>
<dbReference type="Gene3D" id="2.40.50.990">
    <property type="match status" value="1"/>
</dbReference>
<evidence type="ECO:0000313" key="11">
    <source>
        <dbReference type="Proteomes" id="UP000030755"/>
    </source>
</evidence>